<dbReference type="InterPro" id="IPR010021">
    <property type="entry name" value="PGPP1/Gep4"/>
</dbReference>
<dbReference type="FunFam" id="3.40.50.1000:FF:000148">
    <property type="entry name" value="Haloacid dehalogenase superfamily protein"/>
    <property type="match status" value="1"/>
</dbReference>
<reference evidence="1 2" key="1">
    <citation type="journal article" date="2022" name="Cell">
        <title>Repeat-based holocentromeres influence genome architecture and karyotype evolution.</title>
        <authorList>
            <person name="Hofstatter P.G."/>
            <person name="Thangavel G."/>
            <person name="Lux T."/>
            <person name="Neumann P."/>
            <person name="Vondrak T."/>
            <person name="Novak P."/>
            <person name="Zhang M."/>
            <person name="Costa L."/>
            <person name="Castellani M."/>
            <person name="Scott A."/>
            <person name="Toegelov H."/>
            <person name="Fuchs J."/>
            <person name="Mata-Sucre Y."/>
            <person name="Dias Y."/>
            <person name="Vanzela A.L.L."/>
            <person name="Huettel B."/>
            <person name="Almeida C.C.S."/>
            <person name="Simkova H."/>
            <person name="Souza G."/>
            <person name="Pedrosa-Harand A."/>
            <person name="Macas J."/>
            <person name="Mayer K.F.X."/>
            <person name="Houben A."/>
            <person name="Marques A."/>
        </authorList>
    </citation>
    <scope>NUCLEOTIDE SEQUENCE [LARGE SCALE GENOMIC DNA]</scope>
    <source>
        <strain evidence="1">RhyTen1mFocal</strain>
    </source>
</reference>
<dbReference type="Gene3D" id="3.40.50.1000">
    <property type="entry name" value="HAD superfamily/HAD-like"/>
    <property type="match status" value="1"/>
</dbReference>
<evidence type="ECO:0000313" key="1">
    <source>
        <dbReference type="EMBL" id="KAJ3698865.1"/>
    </source>
</evidence>
<dbReference type="PANTHER" id="PTHR19288">
    <property type="entry name" value="4-NITROPHENYLPHOSPHATASE-RELATED"/>
    <property type="match status" value="1"/>
</dbReference>
<sequence>MTASFRRALGQRFNPGGILFTVSVALRQPHLFLPHLSVRDLRSIDWAALRQVGFRGVVLDKDNTLTAPYSRSLWPPLADSLRECVEAFPGQVAVFSNSAGLREYDPEGSEARALEESIEGIHVIRHEAKKPAGSAEEIERVFGCPTSQLVMVGDRYFTDVVYGNKNGFLTILTEPLCLSKEPFVVQQVRKFESFLVSLWNSKRLKPVEHPLRCEALKCVKDLV</sequence>
<accession>A0AAD5ZJC3</accession>
<dbReference type="AlphaFoldDB" id="A0AAD5ZJC3"/>
<dbReference type="NCBIfam" id="TIGR01668">
    <property type="entry name" value="YqeG_hyp_ppase"/>
    <property type="match status" value="1"/>
</dbReference>
<evidence type="ECO:0000313" key="2">
    <source>
        <dbReference type="Proteomes" id="UP001210211"/>
    </source>
</evidence>
<dbReference type="Proteomes" id="UP001210211">
    <property type="component" value="Unassembled WGS sequence"/>
</dbReference>
<proteinExistence type="predicted"/>
<dbReference type="Pfam" id="PF09419">
    <property type="entry name" value="PGP_phosphatase"/>
    <property type="match status" value="1"/>
</dbReference>
<protein>
    <submittedName>
        <fullName evidence="1">Uncharacterized protein</fullName>
    </submittedName>
</protein>
<dbReference type="NCBIfam" id="TIGR01662">
    <property type="entry name" value="HAD-SF-IIIA"/>
    <property type="match status" value="1"/>
</dbReference>
<comment type="caution">
    <text evidence="1">The sequence shown here is derived from an EMBL/GenBank/DDBJ whole genome shotgun (WGS) entry which is preliminary data.</text>
</comment>
<gene>
    <name evidence="1" type="ORF">LUZ61_002570</name>
</gene>
<dbReference type="GO" id="GO:0008962">
    <property type="term" value="F:phosphatidylglycerophosphatase activity"/>
    <property type="evidence" value="ECO:0007669"/>
    <property type="project" value="InterPro"/>
</dbReference>
<organism evidence="1 2">
    <name type="scientific">Rhynchospora tenuis</name>
    <dbReference type="NCBI Taxonomy" id="198213"/>
    <lineage>
        <taxon>Eukaryota</taxon>
        <taxon>Viridiplantae</taxon>
        <taxon>Streptophyta</taxon>
        <taxon>Embryophyta</taxon>
        <taxon>Tracheophyta</taxon>
        <taxon>Spermatophyta</taxon>
        <taxon>Magnoliopsida</taxon>
        <taxon>Liliopsida</taxon>
        <taxon>Poales</taxon>
        <taxon>Cyperaceae</taxon>
        <taxon>Cyperoideae</taxon>
        <taxon>Rhynchosporeae</taxon>
        <taxon>Rhynchospora</taxon>
    </lineage>
</organism>
<name>A0AAD5ZJC3_9POAL</name>
<dbReference type="InterPro" id="IPR027706">
    <property type="entry name" value="PGP_Pase"/>
</dbReference>
<dbReference type="InterPro" id="IPR023214">
    <property type="entry name" value="HAD_sf"/>
</dbReference>
<dbReference type="InterPro" id="IPR006549">
    <property type="entry name" value="HAD-SF_hydro_IIIA"/>
</dbReference>
<dbReference type="GO" id="GO:0005737">
    <property type="term" value="C:cytoplasm"/>
    <property type="evidence" value="ECO:0007669"/>
    <property type="project" value="TreeGrafter"/>
</dbReference>
<dbReference type="SUPFAM" id="SSF56784">
    <property type="entry name" value="HAD-like"/>
    <property type="match status" value="1"/>
</dbReference>
<dbReference type="PANTHER" id="PTHR19288:SF25">
    <property type="entry name" value="PHOSPHATIDYLGLYCEROPHOSPHATASE GEP4, MITOCHONDRIAL"/>
    <property type="match status" value="1"/>
</dbReference>
<dbReference type="EMBL" id="JAMRDG010000001">
    <property type="protein sequence ID" value="KAJ3698865.1"/>
    <property type="molecule type" value="Genomic_DNA"/>
</dbReference>
<dbReference type="InterPro" id="IPR036412">
    <property type="entry name" value="HAD-like_sf"/>
</dbReference>
<keyword evidence="2" id="KW-1185">Reference proteome</keyword>